<feature type="compositionally biased region" description="Low complexity" evidence="1">
    <location>
        <begin position="404"/>
        <end position="421"/>
    </location>
</feature>
<feature type="compositionally biased region" description="Low complexity" evidence="1">
    <location>
        <begin position="375"/>
        <end position="393"/>
    </location>
</feature>
<feature type="region of interest" description="Disordered" evidence="1">
    <location>
        <begin position="375"/>
        <end position="489"/>
    </location>
</feature>
<dbReference type="Proteomes" id="UP000294911">
    <property type="component" value="Unassembled WGS sequence"/>
</dbReference>
<feature type="compositionally biased region" description="Low complexity" evidence="1">
    <location>
        <begin position="104"/>
        <end position="119"/>
    </location>
</feature>
<evidence type="ECO:0000313" key="2">
    <source>
        <dbReference type="EMBL" id="TCP54160.1"/>
    </source>
</evidence>
<accession>A0A4R2QVQ4</accession>
<reference evidence="2 3" key="1">
    <citation type="submission" date="2019-03" db="EMBL/GenBank/DDBJ databases">
        <title>Genomic Encyclopedia of Type Strains, Phase IV (KMG-IV): sequencing the most valuable type-strain genomes for metagenomic binning, comparative biology and taxonomic classification.</title>
        <authorList>
            <person name="Goeker M."/>
        </authorList>
    </citation>
    <scope>NUCLEOTIDE SEQUENCE [LARGE SCALE GENOMIC DNA]</scope>
    <source>
        <strain evidence="2 3">DSM 45765</strain>
    </source>
</reference>
<feature type="region of interest" description="Disordered" evidence="1">
    <location>
        <begin position="96"/>
        <end position="138"/>
    </location>
</feature>
<evidence type="ECO:0000256" key="1">
    <source>
        <dbReference type="SAM" id="MobiDB-lite"/>
    </source>
</evidence>
<evidence type="ECO:0000313" key="3">
    <source>
        <dbReference type="Proteomes" id="UP000294911"/>
    </source>
</evidence>
<name>A0A4R2QVQ4_9PSEU</name>
<dbReference type="AlphaFoldDB" id="A0A4R2QVQ4"/>
<feature type="region of interest" description="Disordered" evidence="1">
    <location>
        <begin position="198"/>
        <end position="223"/>
    </location>
</feature>
<feature type="compositionally biased region" description="Basic and acidic residues" evidence="1">
    <location>
        <begin position="445"/>
        <end position="454"/>
    </location>
</feature>
<dbReference type="EMBL" id="SLXQ01000003">
    <property type="protein sequence ID" value="TCP54160.1"/>
    <property type="molecule type" value="Genomic_DNA"/>
</dbReference>
<feature type="compositionally biased region" description="Polar residues" evidence="1">
    <location>
        <begin position="123"/>
        <end position="138"/>
    </location>
</feature>
<feature type="compositionally biased region" description="Low complexity" evidence="1">
    <location>
        <begin position="203"/>
        <end position="223"/>
    </location>
</feature>
<dbReference type="SUPFAM" id="SSF140459">
    <property type="entry name" value="PE/PPE dimer-like"/>
    <property type="match status" value="1"/>
</dbReference>
<feature type="region of interest" description="Disordered" evidence="1">
    <location>
        <begin position="286"/>
        <end position="325"/>
    </location>
</feature>
<protein>
    <submittedName>
        <fullName evidence="2">PPE family protein</fullName>
    </submittedName>
</protein>
<gene>
    <name evidence="2" type="ORF">EV191_103201</name>
</gene>
<dbReference type="RefSeq" id="WP_165912917.1">
    <property type="nucleotide sequence ID" value="NZ_SLXQ01000003.1"/>
</dbReference>
<organism evidence="2 3">
    <name type="scientific">Tamaricihabitans halophyticus</name>
    <dbReference type="NCBI Taxonomy" id="1262583"/>
    <lineage>
        <taxon>Bacteria</taxon>
        <taxon>Bacillati</taxon>
        <taxon>Actinomycetota</taxon>
        <taxon>Actinomycetes</taxon>
        <taxon>Pseudonocardiales</taxon>
        <taxon>Pseudonocardiaceae</taxon>
        <taxon>Tamaricihabitans</taxon>
    </lineage>
</organism>
<dbReference type="Gene3D" id="1.20.1260.20">
    <property type="entry name" value="PPE superfamily"/>
    <property type="match status" value="1"/>
</dbReference>
<comment type="caution">
    <text evidence="2">The sequence shown here is derived from an EMBL/GenBank/DDBJ whole genome shotgun (WGS) entry which is preliminary data.</text>
</comment>
<proteinExistence type="predicted"/>
<sequence length="489" mass="47243">MDWFGSDSDPASSTGATEIGDYRWEGYSNAELADVLTQLGQGAGAEALDDSVQALRELAGALTETDRTLRTELGKLGIDWQSNAAEMASVIMSDSADYGDDASQRSQQSSDVVSEQGDVYNRARNSSPEPQTLRGSTQTGLLDNALGLLGHETDRAREVRQTNAARESAIDSMNQYTESTKQNLAGYRPLPEPPGIELNTAPSTGATTTQSIGSIGTSGSVPAPNAPGGAVGVAPVSGGATSYTVGGPSGGSFIVGGPAGGSVTGGPVAGGPVVGAPVTGGPVTGGPVTGGPVTGGPVTGGPGAGGATGGPVSGGPPAGGLGGGAKLPGPVTGLAPISGVGPVGSGGALGGVTGFRPDAGLAAGAIAAGAGVAGGATATPAREPRAPRGAATGSRGTATPLGNASPGQAAAARSAERIAGSSGRGGASMMQPATGPARGQSGTDDAEHVRKFGMESDDVFGDERMVAPSVFGDSEGERIGPANTEGSAE</sequence>
<keyword evidence="3" id="KW-1185">Reference proteome</keyword>
<dbReference type="InterPro" id="IPR038332">
    <property type="entry name" value="PPE_sf"/>
</dbReference>